<dbReference type="Proteomes" id="UP000053477">
    <property type="component" value="Unassembled WGS sequence"/>
</dbReference>
<keyword evidence="1" id="KW-0812">Transmembrane</keyword>
<name>A0A0H2S7X8_9AGAM</name>
<feature type="transmembrane region" description="Helical" evidence="1">
    <location>
        <begin position="54"/>
        <end position="76"/>
    </location>
</feature>
<feature type="transmembrane region" description="Helical" evidence="1">
    <location>
        <begin position="12"/>
        <end position="34"/>
    </location>
</feature>
<dbReference type="STRING" id="27342.A0A0H2S7X8"/>
<evidence type="ECO:0000313" key="3">
    <source>
        <dbReference type="Proteomes" id="UP000053477"/>
    </source>
</evidence>
<gene>
    <name evidence="2" type="ORF">SCHPADRAFT_934672</name>
</gene>
<accession>A0A0H2S7X8</accession>
<feature type="transmembrane region" description="Helical" evidence="1">
    <location>
        <begin position="133"/>
        <end position="154"/>
    </location>
</feature>
<dbReference type="InParanoid" id="A0A0H2S7X8"/>
<evidence type="ECO:0000256" key="1">
    <source>
        <dbReference type="SAM" id="Phobius"/>
    </source>
</evidence>
<keyword evidence="3" id="KW-1185">Reference proteome</keyword>
<dbReference type="OrthoDB" id="2117453at2759"/>
<evidence type="ECO:0000313" key="2">
    <source>
        <dbReference type="EMBL" id="KLO20054.1"/>
    </source>
</evidence>
<evidence type="ECO:0008006" key="4">
    <source>
        <dbReference type="Google" id="ProtNLM"/>
    </source>
</evidence>
<keyword evidence="1" id="KW-1133">Transmembrane helix</keyword>
<organism evidence="2 3">
    <name type="scientific">Schizopora paradoxa</name>
    <dbReference type="NCBI Taxonomy" id="27342"/>
    <lineage>
        <taxon>Eukaryota</taxon>
        <taxon>Fungi</taxon>
        <taxon>Dikarya</taxon>
        <taxon>Basidiomycota</taxon>
        <taxon>Agaricomycotina</taxon>
        <taxon>Agaricomycetes</taxon>
        <taxon>Hymenochaetales</taxon>
        <taxon>Schizoporaceae</taxon>
        <taxon>Schizopora</taxon>
    </lineage>
</organism>
<proteinExistence type="predicted"/>
<reference evidence="2 3" key="1">
    <citation type="submission" date="2015-04" db="EMBL/GenBank/DDBJ databases">
        <title>Complete genome sequence of Schizopora paradoxa KUC8140, a cosmopolitan wood degrader in East Asia.</title>
        <authorList>
            <consortium name="DOE Joint Genome Institute"/>
            <person name="Min B."/>
            <person name="Park H."/>
            <person name="Jang Y."/>
            <person name="Kim J.-J."/>
            <person name="Kim K.H."/>
            <person name="Pangilinan J."/>
            <person name="Lipzen A."/>
            <person name="Riley R."/>
            <person name="Grigoriev I.V."/>
            <person name="Spatafora J.W."/>
            <person name="Choi I.-G."/>
        </authorList>
    </citation>
    <scope>NUCLEOTIDE SEQUENCE [LARGE SCALE GENOMIC DNA]</scope>
    <source>
        <strain evidence="2 3">KUC8140</strain>
    </source>
</reference>
<feature type="transmembrane region" description="Helical" evidence="1">
    <location>
        <begin position="88"/>
        <end position="113"/>
    </location>
</feature>
<sequence length="168" mass="18589">MGFSDSYVRKGHPILFGLIVFFSLVEGIIAAWLVARYLQHHNYPSIAVRDRARFLLFASSWTFFLFIFMIVAFKRFTDTPMASVGTHVALLGLTWIFWTAGAASITAALGGGYNCSTIDFLLVYCNQLVSLEAFAWTVWSLMTIALAVVLFTAIRARQRGDGFGGALA</sequence>
<dbReference type="AlphaFoldDB" id="A0A0H2S7X8"/>
<dbReference type="EMBL" id="KQ085883">
    <property type="protein sequence ID" value="KLO20054.1"/>
    <property type="molecule type" value="Genomic_DNA"/>
</dbReference>
<protein>
    <recommendedName>
        <fullName evidence="4">MARVEL domain-containing protein</fullName>
    </recommendedName>
</protein>
<keyword evidence="1" id="KW-0472">Membrane</keyword>